<reference evidence="4 5" key="1">
    <citation type="submission" date="2015-07" db="EMBL/GenBank/DDBJ databases">
        <title>Emmonsia species relationships and genome sequence.</title>
        <authorList>
            <person name="Cuomo C.A."/>
            <person name="Schwartz I.S."/>
            <person name="Kenyon C."/>
            <person name="de Hoog G.S."/>
            <person name="Govender N.P."/>
            <person name="Botha A."/>
            <person name="Moreno L."/>
            <person name="de Vries M."/>
            <person name="Munoz J.F."/>
            <person name="Stielow J.B."/>
        </authorList>
    </citation>
    <scope>NUCLEOTIDE SEQUENCE [LARGE SCALE GENOMIC DNA]</scope>
    <source>
        <strain evidence="4 5">CBS 136260</strain>
    </source>
</reference>
<dbReference type="PROSITE" id="PS51160">
    <property type="entry name" value="ACYLPHOSPHATASE_3"/>
    <property type="match status" value="1"/>
</dbReference>
<dbReference type="OrthoDB" id="7961613at2759"/>
<evidence type="ECO:0000256" key="2">
    <source>
        <dbReference type="RuleBase" id="RU004168"/>
    </source>
</evidence>
<evidence type="ECO:0000259" key="3">
    <source>
        <dbReference type="PROSITE" id="PS51160"/>
    </source>
</evidence>
<dbReference type="Proteomes" id="UP000091918">
    <property type="component" value="Unassembled WGS sequence"/>
</dbReference>
<organism evidence="4 5">
    <name type="scientific">Emergomyces africanus</name>
    <dbReference type="NCBI Taxonomy" id="1955775"/>
    <lineage>
        <taxon>Eukaryota</taxon>
        <taxon>Fungi</taxon>
        <taxon>Dikarya</taxon>
        <taxon>Ascomycota</taxon>
        <taxon>Pezizomycotina</taxon>
        <taxon>Eurotiomycetes</taxon>
        <taxon>Eurotiomycetidae</taxon>
        <taxon>Onygenales</taxon>
        <taxon>Ajellomycetaceae</taxon>
        <taxon>Emergomyces</taxon>
    </lineage>
</organism>
<feature type="domain" description="Acylphosphatase-like" evidence="3">
    <location>
        <begin position="1"/>
        <end position="49"/>
    </location>
</feature>
<evidence type="ECO:0000313" key="4">
    <source>
        <dbReference type="EMBL" id="OAX78705.1"/>
    </source>
</evidence>
<proteinExistence type="inferred from homology"/>
<comment type="caution">
    <text evidence="4">The sequence shown here is derived from an EMBL/GenBank/DDBJ whole genome shotgun (WGS) entry which is preliminary data.</text>
</comment>
<dbReference type="Pfam" id="PF00708">
    <property type="entry name" value="Acylphosphatase"/>
    <property type="match status" value="1"/>
</dbReference>
<gene>
    <name evidence="4" type="ORF">ACJ72_06983</name>
</gene>
<dbReference type="SUPFAM" id="SSF54975">
    <property type="entry name" value="Acylphosphatase/BLUF domain-like"/>
    <property type="match status" value="1"/>
</dbReference>
<dbReference type="EMBL" id="LGUA01001356">
    <property type="protein sequence ID" value="OAX78705.1"/>
    <property type="molecule type" value="Genomic_DNA"/>
</dbReference>
<comment type="caution">
    <text evidence="1">Lacks conserved residue(s) required for the propagation of feature annotation.</text>
</comment>
<protein>
    <recommendedName>
        <fullName evidence="3">Acylphosphatase-like domain-containing protein</fullName>
    </recommendedName>
</protein>
<dbReference type="STRING" id="1658172.A0A1B7NPJ2"/>
<dbReference type="Gene3D" id="3.30.70.100">
    <property type="match status" value="1"/>
</dbReference>
<name>A0A1B7NPJ2_9EURO</name>
<dbReference type="AlphaFoldDB" id="A0A1B7NPJ2"/>
<evidence type="ECO:0000256" key="1">
    <source>
        <dbReference type="PROSITE-ProRule" id="PRU00520"/>
    </source>
</evidence>
<comment type="similarity">
    <text evidence="2">Belongs to the acylphosphatase family.</text>
</comment>
<dbReference type="InterPro" id="IPR036046">
    <property type="entry name" value="Acylphosphatase-like_dom_sf"/>
</dbReference>
<accession>A0A1B7NPJ2</accession>
<dbReference type="InterPro" id="IPR001792">
    <property type="entry name" value="Acylphosphatase-like_dom"/>
</dbReference>
<feature type="non-terminal residue" evidence="4">
    <location>
        <position position="1"/>
    </location>
</feature>
<evidence type="ECO:0000313" key="5">
    <source>
        <dbReference type="Proteomes" id="UP000091918"/>
    </source>
</evidence>
<keyword evidence="5" id="KW-1185">Reference proteome</keyword>
<sequence>VEGEAQGDETALSKLLKDLNQGPQASQVVKLEQSEIDLKDSEGSFVVMRG</sequence>